<dbReference type="CDD" id="cd06261">
    <property type="entry name" value="TM_PBP2"/>
    <property type="match status" value="1"/>
</dbReference>
<dbReference type="PANTHER" id="PTHR43227:SF8">
    <property type="entry name" value="DIACETYLCHITOBIOSE UPTAKE SYSTEM PERMEASE PROTEIN DASB"/>
    <property type="match status" value="1"/>
</dbReference>
<feature type="transmembrane region" description="Helical" evidence="7">
    <location>
        <begin position="30"/>
        <end position="55"/>
    </location>
</feature>
<proteinExistence type="inferred from homology"/>
<comment type="similarity">
    <text evidence="7">Belongs to the binding-protein-dependent transport system permease family.</text>
</comment>
<evidence type="ECO:0000256" key="8">
    <source>
        <dbReference type="SAM" id="MobiDB-lite"/>
    </source>
</evidence>
<keyword evidence="4 7" id="KW-0812">Transmembrane</keyword>
<feature type="region of interest" description="Disordered" evidence="8">
    <location>
        <begin position="1"/>
        <end position="25"/>
    </location>
</feature>
<gene>
    <name evidence="10" type="ORF">KZC51_00475</name>
</gene>
<dbReference type="PROSITE" id="PS50928">
    <property type="entry name" value="ABC_TM1"/>
    <property type="match status" value="1"/>
</dbReference>
<feature type="transmembrane region" description="Helical" evidence="7">
    <location>
        <begin position="286"/>
        <end position="305"/>
    </location>
</feature>
<comment type="subcellular location">
    <subcellularLocation>
        <location evidence="1 7">Cell membrane</location>
        <topology evidence="1 7">Multi-pass membrane protein</topology>
    </subcellularLocation>
</comment>
<evidence type="ECO:0000256" key="7">
    <source>
        <dbReference type="RuleBase" id="RU363032"/>
    </source>
</evidence>
<organism evidence="10 11">
    <name type="scientific">Microbacterium croceum</name>
    <dbReference type="NCBI Taxonomy" id="2851645"/>
    <lineage>
        <taxon>Bacteria</taxon>
        <taxon>Bacillati</taxon>
        <taxon>Actinomycetota</taxon>
        <taxon>Actinomycetes</taxon>
        <taxon>Micrococcales</taxon>
        <taxon>Microbacteriaceae</taxon>
        <taxon>Microbacterium</taxon>
    </lineage>
</organism>
<feature type="domain" description="ABC transmembrane type-1" evidence="9">
    <location>
        <begin position="88"/>
        <end position="306"/>
    </location>
</feature>
<feature type="transmembrane region" description="Helical" evidence="7">
    <location>
        <begin position="125"/>
        <end position="146"/>
    </location>
</feature>
<evidence type="ECO:0000256" key="3">
    <source>
        <dbReference type="ARBA" id="ARBA00022475"/>
    </source>
</evidence>
<evidence type="ECO:0000256" key="1">
    <source>
        <dbReference type="ARBA" id="ARBA00004651"/>
    </source>
</evidence>
<evidence type="ECO:0000256" key="4">
    <source>
        <dbReference type="ARBA" id="ARBA00022692"/>
    </source>
</evidence>
<dbReference type="PANTHER" id="PTHR43227">
    <property type="entry name" value="BLL4140 PROTEIN"/>
    <property type="match status" value="1"/>
</dbReference>
<sequence>MTVDIAVRPQPTKTKTRSARRGGASTHGRVGWAFVAPFAIVFLALLVTPLLYALYLSLFQTRLIGGTTFVLFDNYIKAFTDPNFLDGIRFVIGFSAILIPLQMAVSLGVALILDAVVTRFARFSRLMIFLPYAIPAVIGALMWGFLYSKSFGPMAEIFGLFGMAGPDMLSRDLVFFGLLNIVTWQWAGYYMIIIYAALQGIDPTLYEAARIDGASGWQITLRIKIPLIAPALLLILVFALIGTLQFFNEPQILRYLASGAIPADLTPNMYAYQQAFALANYNYGSAISFALGAVVFVCVYLFMFITRKRGSFLS</sequence>
<keyword evidence="5 7" id="KW-1133">Transmembrane helix</keyword>
<dbReference type="InterPro" id="IPR050809">
    <property type="entry name" value="UgpAE/MalFG_permease"/>
</dbReference>
<dbReference type="InterPro" id="IPR000515">
    <property type="entry name" value="MetI-like"/>
</dbReference>
<keyword evidence="6 7" id="KW-0472">Membrane</keyword>
<dbReference type="RefSeq" id="WP_247628060.1">
    <property type="nucleotide sequence ID" value="NZ_JAHWXN010000001.1"/>
</dbReference>
<name>A0ABT0F964_9MICO</name>
<evidence type="ECO:0000256" key="2">
    <source>
        <dbReference type="ARBA" id="ARBA00022448"/>
    </source>
</evidence>
<dbReference type="InterPro" id="IPR035906">
    <property type="entry name" value="MetI-like_sf"/>
</dbReference>
<feature type="transmembrane region" description="Helical" evidence="7">
    <location>
        <begin position="227"/>
        <end position="247"/>
    </location>
</feature>
<dbReference type="Pfam" id="PF00528">
    <property type="entry name" value="BPD_transp_1"/>
    <property type="match status" value="1"/>
</dbReference>
<dbReference type="SUPFAM" id="SSF161098">
    <property type="entry name" value="MetI-like"/>
    <property type="match status" value="1"/>
</dbReference>
<protein>
    <submittedName>
        <fullName evidence="10">Sugar ABC transporter permease</fullName>
    </submittedName>
</protein>
<keyword evidence="2 7" id="KW-0813">Transport</keyword>
<dbReference type="Gene3D" id="1.10.3720.10">
    <property type="entry name" value="MetI-like"/>
    <property type="match status" value="1"/>
</dbReference>
<evidence type="ECO:0000256" key="6">
    <source>
        <dbReference type="ARBA" id="ARBA00023136"/>
    </source>
</evidence>
<dbReference type="EMBL" id="JAHWXN010000001">
    <property type="protein sequence ID" value="MCK2034595.1"/>
    <property type="molecule type" value="Genomic_DNA"/>
</dbReference>
<evidence type="ECO:0000256" key="5">
    <source>
        <dbReference type="ARBA" id="ARBA00022989"/>
    </source>
</evidence>
<evidence type="ECO:0000313" key="11">
    <source>
        <dbReference type="Proteomes" id="UP001300096"/>
    </source>
</evidence>
<dbReference type="Proteomes" id="UP001300096">
    <property type="component" value="Unassembled WGS sequence"/>
</dbReference>
<evidence type="ECO:0000259" key="9">
    <source>
        <dbReference type="PROSITE" id="PS50928"/>
    </source>
</evidence>
<comment type="caution">
    <text evidence="10">The sequence shown here is derived from an EMBL/GenBank/DDBJ whole genome shotgun (WGS) entry which is preliminary data.</text>
</comment>
<keyword evidence="11" id="KW-1185">Reference proteome</keyword>
<accession>A0ABT0F964</accession>
<keyword evidence="3" id="KW-1003">Cell membrane</keyword>
<feature type="transmembrane region" description="Helical" evidence="7">
    <location>
        <begin position="90"/>
        <end position="113"/>
    </location>
</feature>
<feature type="transmembrane region" description="Helical" evidence="7">
    <location>
        <begin position="173"/>
        <end position="198"/>
    </location>
</feature>
<reference evidence="10 11" key="1">
    <citation type="submission" date="2021-06" db="EMBL/GenBank/DDBJ databases">
        <title>Genome-based taxonomic framework of Microbacterium strains isolated from marine environment, the description of four new species and reclassification of four preexisting species.</title>
        <authorList>
            <person name="Lee S.D."/>
            <person name="Kim S.-M."/>
            <person name="Byeon Y.-S."/>
            <person name="Yang H.L."/>
            <person name="Kim I.S."/>
        </authorList>
    </citation>
    <scope>NUCLEOTIDE SEQUENCE [LARGE SCALE GENOMIC DNA]</scope>
    <source>
        <strain evidence="10 11">SSW1-49</strain>
    </source>
</reference>
<evidence type="ECO:0000313" key="10">
    <source>
        <dbReference type="EMBL" id="MCK2034595.1"/>
    </source>
</evidence>